<dbReference type="RefSeq" id="WP_160332624.1">
    <property type="nucleotide sequence ID" value="NZ_CATKDJ010000203.1"/>
</dbReference>
<accession>A0A7X3KCD8</accession>
<sequence>MFRRYSWLLILVGILSLLAGFWVLSHPGMALAGLGTMVALFFLVDGISHVVQYFTNEWKSGWSLFNGIITAFLATMLLTDGFGARTLFMATMIAFWVLISGITRLMMSFDVKKLDRAAGSTLMWTGILGIFTGSLMMTTPLFTALMVSYMIGFTFIYQGISSIVLYFKAK</sequence>
<dbReference type="InterPro" id="IPR005325">
    <property type="entry name" value="DUF308_memb"/>
</dbReference>
<feature type="transmembrane region" description="Helical" evidence="1">
    <location>
        <begin position="88"/>
        <end position="109"/>
    </location>
</feature>
<dbReference type="PANTHER" id="PTHR34989:SF1">
    <property type="entry name" value="PROTEIN HDED"/>
    <property type="match status" value="1"/>
</dbReference>
<keyword evidence="5" id="KW-1185">Reference proteome</keyword>
<dbReference type="EMBL" id="JACBYG010000078">
    <property type="protein sequence ID" value="NYS49563.1"/>
    <property type="molecule type" value="Genomic_DNA"/>
</dbReference>
<dbReference type="AlphaFoldDB" id="A0A7X3KCD8"/>
<dbReference type="Proteomes" id="UP000461595">
    <property type="component" value="Unassembled WGS sequence"/>
</dbReference>
<evidence type="ECO:0000313" key="2">
    <source>
        <dbReference type="EMBL" id="MVX58812.1"/>
    </source>
</evidence>
<evidence type="ECO:0000313" key="4">
    <source>
        <dbReference type="Proteomes" id="UP000461595"/>
    </source>
</evidence>
<keyword evidence="1" id="KW-1133">Transmembrane helix</keyword>
<proteinExistence type="predicted"/>
<name>A0A7X3KCD8_9STRE</name>
<keyword evidence="1" id="KW-0472">Membrane</keyword>
<feature type="transmembrane region" description="Helical" evidence="1">
    <location>
        <begin position="121"/>
        <end position="142"/>
    </location>
</feature>
<evidence type="ECO:0000313" key="5">
    <source>
        <dbReference type="Proteomes" id="UP000563349"/>
    </source>
</evidence>
<reference evidence="2 4" key="1">
    <citation type="submission" date="2019-12" db="EMBL/GenBank/DDBJ databases">
        <title>Microbes associate with the intestines of laboratory mice.</title>
        <authorList>
            <person name="Navarre W."/>
            <person name="Wong E."/>
        </authorList>
    </citation>
    <scope>NUCLEOTIDE SEQUENCE [LARGE SCALE GENOMIC DNA]</scope>
    <source>
        <strain evidence="2 4">NM51_B2-22</strain>
    </source>
</reference>
<dbReference type="OrthoDB" id="360778at2"/>
<dbReference type="Pfam" id="PF03729">
    <property type="entry name" value="DUF308"/>
    <property type="match status" value="2"/>
</dbReference>
<keyword evidence="1" id="KW-0812">Transmembrane</keyword>
<protein>
    <submittedName>
        <fullName evidence="3">DUF308 domain-containing protein</fullName>
    </submittedName>
</protein>
<gene>
    <name evidence="2" type="ORF">E5983_04015</name>
    <name evidence="3" type="ORF">HZY93_06260</name>
</gene>
<dbReference type="EMBL" id="WSRS01000025">
    <property type="protein sequence ID" value="MVX58812.1"/>
    <property type="molecule type" value="Genomic_DNA"/>
</dbReference>
<reference evidence="3 5" key="2">
    <citation type="submission" date="2020-07" db="EMBL/GenBank/DDBJ databases">
        <title>MOT database genomes.</title>
        <authorList>
            <person name="Joseph S."/>
            <person name="Aduse-Opoku J."/>
            <person name="Hashim A."/>
            <person name="Wade W."/>
            <person name="Curtis M."/>
        </authorList>
    </citation>
    <scope>NUCLEOTIDE SEQUENCE [LARGE SCALE GENOMIC DNA]</scope>
    <source>
        <strain evidence="3 5">CCW311</strain>
    </source>
</reference>
<comment type="caution">
    <text evidence="2">The sequence shown here is derived from an EMBL/GenBank/DDBJ whole genome shotgun (WGS) entry which is preliminary data.</text>
</comment>
<feature type="transmembrane region" description="Helical" evidence="1">
    <location>
        <begin position="30"/>
        <end position="51"/>
    </location>
</feature>
<feature type="transmembrane region" description="Helical" evidence="1">
    <location>
        <begin position="63"/>
        <end position="82"/>
    </location>
</feature>
<dbReference type="Proteomes" id="UP000563349">
    <property type="component" value="Unassembled WGS sequence"/>
</dbReference>
<dbReference type="InterPro" id="IPR052712">
    <property type="entry name" value="Acid_resist_chaperone_HdeD"/>
</dbReference>
<feature type="transmembrane region" description="Helical" evidence="1">
    <location>
        <begin position="7"/>
        <end position="24"/>
    </location>
</feature>
<evidence type="ECO:0000256" key="1">
    <source>
        <dbReference type="SAM" id="Phobius"/>
    </source>
</evidence>
<dbReference type="GO" id="GO:0005886">
    <property type="term" value="C:plasma membrane"/>
    <property type="evidence" value="ECO:0007669"/>
    <property type="project" value="TreeGrafter"/>
</dbReference>
<feature type="transmembrane region" description="Helical" evidence="1">
    <location>
        <begin position="148"/>
        <end position="167"/>
    </location>
</feature>
<evidence type="ECO:0000313" key="3">
    <source>
        <dbReference type="EMBL" id="NYS49563.1"/>
    </source>
</evidence>
<dbReference type="PANTHER" id="PTHR34989">
    <property type="entry name" value="PROTEIN HDED"/>
    <property type="match status" value="1"/>
</dbReference>
<organism evidence="2 4">
    <name type="scientific">Streptococcus danieliae</name>
    <dbReference type="NCBI Taxonomy" id="747656"/>
    <lineage>
        <taxon>Bacteria</taxon>
        <taxon>Bacillati</taxon>
        <taxon>Bacillota</taxon>
        <taxon>Bacilli</taxon>
        <taxon>Lactobacillales</taxon>
        <taxon>Streptococcaceae</taxon>
        <taxon>Streptococcus</taxon>
    </lineage>
</organism>